<dbReference type="EMBL" id="ASPP01006346">
    <property type="protein sequence ID" value="ETO28963.1"/>
    <property type="molecule type" value="Genomic_DNA"/>
</dbReference>
<sequence>MKFFMTVFKNNKRLFIKQTNVDAQWKHCLNSFFKLKSFFLIQFITNDRKEVVRAIGHDSSSKKIPKSIRIKQQKSMSFTVQIQYKLPNADIGAKYATSKQRGKAKPSLIQNKGKKQQKKAQKKEANQIETCAMMFEQLQLDGIRDPKLRNGIDFLLLTENERQVKLENNKWHCFKFGVFLLGHGISLTVQNDADDVNDMGHLKLKTSYLWIQNTCVIHCNSLGYPSDMGPGKGEKGTEIRRAGGGASYGSKGRTRNFVSGNGKNGVPYGEDSLLKEIHFGSGGGSTFVCKKSHWEGGRGGGIIEIIVEQQLISEGAIECNASGGGWIDIDAGGGSGGSILLVLQAPCHIPHLLGHIVAAGGGTFNRGIYTGGHGRIAIYSRAIALLAMHTVFPPPYTSKAIPKESFLLSK</sequence>
<accession>X6NSQ7</accession>
<evidence type="ECO:0000313" key="2">
    <source>
        <dbReference type="EMBL" id="ETO28963.1"/>
    </source>
</evidence>
<feature type="compositionally biased region" description="Basic residues" evidence="1">
    <location>
        <begin position="112"/>
        <end position="121"/>
    </location>
</feature>
<comment type="caution">
    <text evidence="2">The sequence shown here is derived from an EMBL/GenBank/DDBJ whole genome shotgun (WGS) entry which is preliminary data.</text>
</comment>
<evidence type="ECO:0000256" key="1">
    <source>
        <dbReference type="SAM" id="MobiDB-lite"/>
    </source>
</evidence>
<feature type="region of interest" description="Disordered" evidence="1">
    <location>
        <begin position="97"/>
        <end position="123"/>
    </location>
</feature>
<protein>
    <submittedName>
        <fullName evidence="2">Uncharacterized protein</fullName>
    </submittedName>
</protein>
<reference evidence="2 3" key="1">
    <citation type="journal article" date="2013" name="Curr. Biol.">
        <title>The Genome of the Foraminiferan Reticulomyxa filosa.</title>
        <authorList>
            <person name="Glockner G."/>
            <person name="Hulsmann N."/>
            <person name="Schleicher M."/>
            <person name="Noegel A.A."/>
            <person name="Eichinger L."/>
            <person name="Gallinger C."/>
            <person name="Pawlowski J."/>
            <person name="Sierra R."/>
            <person name="Euteneuer U."/>
            <person name="Pillet L."/>
            <person name="Moustafa A."/>
            <person name="Platzer M."/>
            <person name="Groth M."/>
            <person name="Szafranski K."/>
            <person name="Schliwa M."/>
        </authorList>
    </citation>
    <scope>NUCLEOTIDE SEQUENCE [LARGE SCALE GENOMIC DNA]</scope>
</reference>
<gene>
    <name evidence="2" type="ORF">RFI_08164</name>
</gene>
<dbReference type="Proteomes" id="UP000023152">
    <property type="component" value="Unassembled WGS sequence"/>
</dbReference>
<dbReference type="AlphaFoldDB" id="X6NSQ7"/>
<organism evidence="2 3">
    <name type="scientific">Reticulomyxa filosa</name>
    <dbReference type="NCBI Taxonomy" id="46433"/>
    <lineage>
        <taxon>Eukaryota</taxon>
        <taxon>Sar</taxon>
        <taxon>Rhizaria</taxon>
        <taxon>Retaria</taxon>
        <taxon>Foraminifera</taxon>
        <taxon>Monothalamids</taxon>
        <taxon>Reticulomyxidae</taxon>
        <taxon>Reticulomyxa</taxon>
    </lineage>
</organism>
<keyword evidence="3" id="KW-1185">Reference proteome</keyword>
<proteinExistence type="predicted"/>
<evidence type="ECO:0000313" key="3">
    <source>
        <dbReference type="Proteomes" id="UP000023152"/>
    </source>
</evidence>
<name>X6NSQ7_RETFI</name>